<evidence type="ECO:0000256" key="8">
    <source>
        <dbReference type="SAM" id="MobiDB-lite"/>
    </source>
</evidence>
<evidence type="ECO:0000256" key="4">
    <source>
        <dbReference type="ARBA" id="ARBA00022741"/>
    </source>
</evidence>
<protein>
    <recommendedName>
        <fullName evidence="1">non-specific serine/threonine protein kinase</fullName>
        <ecNumber evidence="1">2.7.11.1</ecNumber>
    </recommendedName>
</protein>
<dbReference type="FunFam" id="1.10.510.10:FF:000021">
    <property type="entry name" value="Serine/threonine protein kinase"/>
    <property type="match status" value="1"/>
</dbReference>
<dbReference type="PANTHER" id="PTHR24350">
    <property type="entry name" value="SERINE/THREONINE-PROTEIN KINASE IAL-RELATED"/>
    <property type="match status" value="1"/>
</dbReference>
<dbReference type="InterPro" id="IPR030616">
    <property type="entry name" value="Aur-like"/>
</dbReference>
<evidence type="ECO:0000256" key="5">
    <source>
        <dbReference type="ARBA" id="ARBA00022777"/>
    </source>
</evidence>
<gene>
    <name evidence="10" type="ORF">FHS88_002776</name>
</gene>
<feature type="compositionally biased region" description="Basic and acidic residues" evidence="8">
    <location>
        <begin position="450"/>
        <end position="510"/>
    </location>
</feature>
<reference evidence="10 11" key="1">
    <citation type="submission" date="2020-08" db="EMBL/GenBank/DDBJ databases">
        <title>Genomic Encyclopedia of Type Strains, Phase IV (KMG-IV): sequencing the most valuable type-strain genomes for metagenomic binning, comparative biology and taxonomic classification.</title>
        <authorList>
            <person name="Goeker M."/>
        </authorList>
    </citation>
    <scope>NUCLEOTIDE SEQUENCE [LARGE SCALE GENOMIC DNA]</scope>
    <source>
        <strain evidence="10 11">DSM 25895</strain>
    </source>
</reference>
<evidence type="ECO:0000313" key="11">
    <source>
        <dbReference type="Proteomes" id="UP000562254"/>
    </source>
</evidence>
<evidence type="ECO:0000313" key="10">
    <source>
        <dbReference type="EMBL" id="MBB5690641.1"/>
    </source>
</evidence>
<feature type="region of interest" description="Disordered" evidence="8">
    <location>
        <begin position="567"/>
        <end position="587"/>
    </location>
</feature>
<dbReference type="EMBL" id="JACIJE010000007">
    <property type="protein sequence ID" value="MBB5690641.1"/>
    <property type="molecule type" value="Genomic_DNA"/>
</dbReference>
<feature type="compositionally biased region" description="Pro residues" evidence="8">
    <location>
        <begin position="306"/>
        <end position="318"/>
    </location>
</feature>
<dbReference type="GO" id="GO:0005524">
    <property type="term" value="F:ATP binding"/>
    <property type="evidence" value="ECO:0007669"/>
    <property type="project" value="UniProtKB-UniRule"/>
</dbReference>
<dbReference type="Gene3D" id="1.10.510.10">
    <property type="entry name" value="Transferase(Phosphotransferase) domain 1"/>
    <property type="match status" value="1"/>
</dbReference>
<dbReference type="CDD" id="cd14014">
    <property type="entry name" value="STKc_PknB_like"/>
    <property type="match status" value="1"/>
</dbReference>
<keyword evidence="11" id="KW-1185">Reference proteome</keyword>
<feature type="domain" description="Protein kinase" evidence="9">
    <location>
        <begin position="10"/>
        <end position="268"/>
    </location>
</feature>
<name>A0A840Y3S0_9PROT</name>
<evidence type="ECO:0000256" key="1">
    <source>
        <dbReference type="ARBA" id="ARBA00012513"/>
    </source>
</evidence>
<comment type="caution">
    <text evidence="10">The sequence shown here is derived from an EMBL/GenBank/DDBJ whole genome shotgun (WGS) entry which is preliminary data.</text>
</comment>
<dbReference type="InterPro" id="IPR011009">
    <property type="entry name" value="Kinase-like_dom_sf"/>
</dbReference>
<feature type="binding site" evidence="7">
    <location>
        <position position="39"/>
    </location>
    <ligand>
        <name>ATP</name>
        <dbReference type="ChEBI" id="CHEBI:30616"/>
    </ligand>
</feature>
<evidence type="ECO:0000256" key="7">
    <source>
        <dbReference type="PROSITE-ProRule" id="PRU10141"/>
    </source>
</evidence>
<dbReference type="CDD" id="cd06503">
    <property type="entry name" value="ATP-synt_Fo_b"/>
    <property type="match status" value="1"/>
</dbReference>
<dbReference type="InterPro" id="IPR008271">
    <property type="entry name" value="Ser/Thr_kinase_AS"/>
</dbReference>
<evidence type="ECO:0000256" key="6">
    <source>
        <dbReference type="ARBA" id="ARBA00022840"/>
    </source>
</evidence>
<accession>A0A840Y3S0</accession>
<dbReference type="InterPro" id="IPR017441">
    <property type="entry name" value="Protein_kinase_ATP_BS"/>
</dbReference>
<dbReference type="GO" id="GO:0004674">
    <property type="term" value="F:protein serine/threonine kinase activity"/>
    <property type="evidence" value="ECO:0007669"/>
    <property type="project" value="UniProtKB-KW"/>
</dbReference>
<dbReference type="Pfam" id="PF00069">
    <property type="entry name" value="Pkinase"/>
    <property type="match status" value="1"/>
</dbReference>
<feature type="region of interest" description="Disordered" evidence="8">
    <location>
        <begin position="409"/>
        <end position="430"/>
    </location>
</feature>
<keyword evidence="4 7" id="KW-0547">Nucleotide-binding</keyword>
<evidence type="ECO:0000259" key="9">
    <source>
        <dbReference type="PROSITE" id="PS50011"/>
    </source>
</evidence>
<feature type="region of interest" description="Disordered" evidence="8">
    <location>
        <begin position="445"/>
        <end position="510"/>
    </location>
</feature>
<keyword evidence="5" id="KW-0418">Kinase</keyword>
<dbReference type="SMART" id="SM00220">
    <property type="entry name" value="S_TKc"/>
    <property type="match status" value="1"/>
</dbReference>
<dbReference type="EC" id="2.7.11.1" evidence="1"/>
<dbReference type="PROSITE" id="PS00108">
    <property type="entry name" value="PROTEIN_KINASE_ST"/>
    <property type="match status" value="1"/>
</dbReference>
<keyword evidence="6 7" id="KW-0067">ATP-binding</keyword>
<organism evidence="10 11">
    <name type="scientific">Neoroseomonas alkaliterrae</name>
    <dbReference type="NCBI Taxonomy" id="1452450"/>
    <lineage>
        <taxon>Bacteria</taxon>
        <taxon>Pseudomonadati</taxon>
        <taxon>Pseudomonadota</taxon>
        <taxon>Alphaproteobacteria</taxon>
        <taxon>Acetobacterales</taxon>
        <taxon>Acetobacteraceae</taxon>
        <taxon>Neoroseomonas</taxon>
    </lineage>
</organism>
<evidence type="ECO:0000256" key="3">
    <source>
        <dbReference type="ARBA" id="ARBA00022679"/>
    </source>
</evidence>
<dbReference type="Gene3D" id="3.30.200.20">
    <property type="entry name" value="Phosphorylase Kinase, domain 1"/>
    <property type="match status" value="1"/>
</dbReference>
<keyword evidence="2" id="KW-0723">Serine/threonine-protein kinase</keyword>
<dbReference type="RefSeq" id="WP_184485637.1">
    <property type="nucleotide sequence ID" value="NZ_JACIJE010000007.1"/>
</dbReference>
<dbReference type="AlphaFoldDB" id="A0A840Y3S0"/>
<evidence type="ECO:0000256" key="2">
    <source>
        <dbReference type="ARBA" id="ARBA00022527"/>
    </source>
</evidence>
<dbReference type="Proteomes" id="UP000562254">
    <property type="component" value="Unassembled WGS sequence"/>
</dbReference>
<proteinExistence type="predicted"/>
<feature type="region of interest" description="Disordered" evidence="8">
    <location>
        <begin position="281"/>
        <end position="322"/>
    </location>
</feature>
<dbReference type="PROSITE" id="PS00107">
    <property type="entry name" value="PROTEIN_KINASE_ATP"/>
    <property type="match status" value="1"/>
</dbReference>
<sequence>MLPPELNQKYEVRGTLGAGAMGTVYDAVDRIIERRVAIKVVNRPSENDPEAVEAHARFRREAQAAGRLSHPNIVGVYDYGENATQAWIVMELVEGGSLKGRLDRHERFTIPEIVRIMSEVCAALQYSHQRGVVHRDIKPGNIMLTTDGQVKIADFGIARLENSSMTQVGTLIGTPSYMAPEQFRGEPVDLRADIWAAGVMLYQLLTGEKPFEGGFSAVMHKALHTEPPPPSQLSVTTPRGFDAVIARALAKRPEDRFASAAEFAEAIRNAAAGQAAPTAGLPGLPGLNEDATIVAGRPPAGGTMHEPPPGGRPGPGAAPPAGRGAPVALIAGGAAALIVALVAGWYFVMGPGAGPDPAIAERERQERLAREAADQARQAQLAQEAAVREAAERERAAAAAQLQRQAEAQAQAARDAAERERAAAEAQRLAEAQARAAQERAAAEQAARLAAEREAAARDQAAREQAQRERLAAEQAAREAAERDRIAREQQARQQAEREQAERERLAREAAERDRLAREAAERDRLAREQAARQEAERLAREQAERERLAREAAERDRLAREQAARQEAERLAREQAERDRLAREEAARQQAERDRIARLDLRAAAQAIAFSTPCSLIAWSATDRTLTLTGVVRRSDEPSVRAALAQRGVPEDAARLSLTPFDGAFCEALDLLRPFLGPPGAPPSVSVVGRLPLQKDELMRLDVVMPDWPAHLYVAYFMHSGEVANLVPSALQQAGAQIRLGEPQGSFPGWIVDEPYGTDLAVVIASDRPLFGATRPVVERQADYVAALAAALRNARATGTRVIIRPVVVETVARR</sequence>
<dbReference type="SUPFAM" id="SSF56112">
    <property type="entry name" value="Protein kinase-like (PK-like)"/>
    <property type="match status" value="1"/>
</dbReference>
<keyword evidence="3" id="KW-0808">Transferase</keyword>
<dbReference type="PROSITE" id="PS50011">
    <property type="entry name" value="PROTEIN_KINASE_DOM"/>
    <property type="match status" value="1"/>
</dbReference>
<dbReference type="InterPro" id="IPR000719">
    <property type="entry name" value="Prot_kinase_dom"/>
</dbReference>